<feature type="signal peptide" evidence="10">
    <location>
        <begin position="1"/>
        <end position="17"/>
    </location>
</feature>
<reference evidence="14 15" key="1">
    <citation type="submission" date="2024-04" db="EMBL/GenBank/DDBJ databases">
        <authorList>
            <person name="Rising A."/>
            <person name="Reimegard J."/>
            <person name="Sonavane S."/>
            <person name="Akerstrom W."/>
            <person name="Nylinder S."/>
            <person name="Hedman E."/>
            <person name="Kallberg Y."/>
        </authorList>
    </citation>
    <scope>NUCLEOTIDE SEQUENCE [LARGE SCALE GENOMIC DNA]</scope>
</reference>
<dbReference type="InterPro" id="IPR038565">
    <property type="entry name" value="CLIP_sf"/>
</dbReference>
<dbReference type="CDD" id="cd00190">
    <property type="entry name" value="Tryp_SPc"/>
    <property type="match status" value="1"/>
</dbReference>
<feature type="region of interest" description="Disordered" evidence="11">
    <location>
        <begin position="119"/>
        <end position="140"/>
    </location>
</feature>
<dbReference type="Proteomes" id="UP001497382">
    <property type="component" value="Unassembled WGS sequence"/>
</dbReference>
<evidence type="ECO:0000256" key="9">
    <source>
        <dbReference type="RuleBase" id="RU363034"/>
    </source>
</evidence>
<dbReference type="InterPro" id="IPR022700">
    <property type="entry name" value="CLIP"/>
</dbReference>
<name>A0AAV1ZRQ4_9ARAC</name>
<dbReference type="InterPro" id="IPR001314">
    <property type="entry name" value="Peptidase_S1A"/>
</dbReference>
<evidence type="ECO:0000256" key="1">
    <source>
        <dbReference type="ARBA" id="ARBA00004613"/>
    </source>
</evidence>
<evidence type="ECO:0000256" key="2">
    <source>
        <dbReference type="ARBA" id="ARBA00022525"/>
    </source>
</evidence>
<feature type="chain" id="PRO_5043085194" description="CLIP domain-containing serine protease" evidence="10">
    <location>
        <begin position="18"/>
        <end position="409"/>
    </location>
</feature>
<evidence type="ECO:0000313" key="14">
    <source>
        <dbReference type="EMBL" id="CAL1274439.1"/>
    </source>
</evidence>
<evidence type="ECO:0000256" key="7">
    <source>
        <dbReference type="ARBA" id="ARBA00023157"/>
    </source>
</evidence>
<dbReference type="PROSITE" id="PS50240">
    <property type="entry name" value="TRYPSIN_DOM"/>
    <property type="match status" value="1"/>
</dbReference>
<dbReference type="SUPFAM" id="SSF50494">
    <property type="entry name" value="Trypsin-like serine proteases"/>
    <property type="match status" value="1"/>
</dbReference>
<evidence type="ECO:0000259" key="13">
    <source>
        <dbReference type="PROSITE" id="PS51888"/>
    </source>
</evidence>
<dbReference type="AlphaFoldDB" id="A0AAV1ZRQ4"/>
<evidence type="ECO:0000256" key="10">
    <source>
        <dbReference type="RuleBase" id="RU366078"/>
    </source>
</evidence>
<dbReference type="GO" id="GO:0006508">
    <property type="term" value="P:proteolysis"/>
    <property type="evidence" value="ECO:0007669"/>
    <property type="project" value="UniProtKB-KW"/>
</dbReference>
<evidence type="ECO:0000256" key="6">
    <source>
        <dbReference type="ARBA" id="ARBA00022825"/>
    </source>
</evidence>
<evidence type="ECO:0000256" key="3">
    <source>
        <dbReference type="ARBA" id="ARBA00022670"/>
    </source>
</evidence>
<dbReference type="EMBL" id="CAXIEN010000077">
    <property type="protein sequence ID" value="CAL1274439.1"/>
    <property type="molecule type" value="Genomic_DNA"/>
</dbReference>
<evidence type="ECO:0000313" key="15">
    <source>
        <dbReference type="Proteomes" id="UP001497382"/>
    </source>
</evidence>
<dbReference type="Pfam" id="PF00089">
    <property type="entry name" value="Trypsin"/>
    <property type="match status" value="1"/>
</dbReference>
<evidence type="ECO:0000256" key="5">
    <source>
        <dbReference type="ARBA" id="ARBA00022801"/>
    </source>
</evidence>
<keyword evidence="5 9" id="KW-0378">Hydrolase</keyword>
<dbReference type="PRINTS" id="PR00722">
    <property type="entry name" value="CHYMOTRYPSIN"/>
</dbReference>
<dbReference type="PROSITE" id="PS00134">
    <property type="entry name" value="TRYPSIN_HIS"/>
    <property type="match status" value="1"/>
</dbReference>
<evidence type="ECO:0000259" key="12">
    <source>
        <dbReference type="PROSITE" id="PS50240"/>
    </source>
</evidence>
<accession>A0AAV1ZRQ4</accession>
<dbReference type="InterPro" id="IPR043504">
    <property type="entry name" value="Peptidase_S1_PA_chymotrypsin"/>
</dbReference>
<keyword evidence="4 10" id="KW-0732">Signal</keyword>
<feature type="compositionally biased region" description="Polar residues" evidence="11">
    <location>
        <begin position="119"/>
        <end position="137"/>
    </location>
</feature>
<sequence>MHLWIFGCIFLLKTVDASSVWHRIARQVIFPRSSNPRGTCTTPTEKSGTCIPVLHCRRLVQARNMDLMRKSMCGFEGNSPRVCCPVLDEDDLTMESEGTLPDIGRGFENNSTSVPFDSNVTVSSSKPETTQGFNRSIESGGRRGTSFFPSECGRTLVTFRRIVGGQESVIGAWPWMALIYYIRRNGRSAECGGVVITTKHIITAAHCIVSSRRGNTMSARQLMVRLGDHDIESDSEGATPVDFAVRSVIKFAGFDLRTFQNDIAILVLNSSIQFGRNIAPICLPFNVFKGDLSNRNAFTAGWGTISYGGPASSKLQEVQLRIWENPRCKVVFRREVPITNANMCAGDGDKDACRGDSGGPLMLAHTDGRFYLIGIVSFGKKCAEPGVPGVYARINHFIDWIEKQVENTM</sequence>
<dbReference type="InterPro" id="IPR001254">
    <property type="entry name" value="Trypsin_dom"/>
</dbReference>
<comment type="caution">
    <text evidence="14">The sequence shown here is derived from an EMBL/GenBank/DDBJ whole genome shotgun (WGS) entry which is preliminary data.</text>
</comment>
<dbReference type="EC" id="3.4.21.-" evidence="9"/>
<dbReference type="InterPro" id="IPR009003">
    <property type="entry name" value="Peptidase_S1_PA"/>
</dbReference>
<dbReference type="Gene3D" id="3.30.1640.30">
    <property type="match status" value="1"/>
</dbReference>
<keyword evidence="2 10" id="KW-0964">Secreted</keyword>
<feature type="domain" description="Clip" evidence="13">
    <location>
        <begin position="39"/>
        <end position="84"/>
    </location>
</feature>
<dbReference type="GO" id="GO:0004252">
    <property type="term" value="F:serine-type endopeptidase activity"/>
    <property type="evidence" value="ECO:0007669"/>
    <property type="project" value="UniProtKB-UniRule"/>
</dbReference>
<keyword evidence="6 9" id="KW-0720">Serine protease</keyword>
<dbReference type="SMART" id="SM00020">
    <property type="entry name" value="Tryp_SPc"/>
    <property type="match status" value="1"/>
</dbReference>
<proteinExistence type="inferred from homology"/>
<organism evidence="14 15">
    <name type="scientific">Larinioides sclopetarius</name>
    <dbReference type="NCBI Taxonomy" id="280406"/>
    <lineage>
        <taxon>Eukaryota</taxon>
        <taxon>Metazoa</taxon>
        <taxon>Ecdysozoa</taxon>
        <taxon>Arthropoda</taxon>
        <taxon>Chelicerata</taxon>
        <taxon>Arachnida</taxon>
        <taxon>Araneae</taxon>
        <taxon>Araneomorphae</taxon>
        <taxon>Entelegynae</taxon>
        <taxon>Araneoidea</taxon>
        <taxon>Araneidae</taxon>
        <taxon>Larinioides</taxon>
    </lineage>
</organism>
<keyword evidence="3 9" id="KW-0645">Protease</keyword>
<evidence type="ECO:0000256" key="8">
    <source>
        <dbReference type="ARBA" id="ARBA00024195"/>
    </source>
</evidence>
<dbReference type="GO" id="GO:0005576">
    <property type="term" value="C:extracellular region"/>
    <property type="evidence" value="ECO:0007669"/>
    <property type="project" value="UniProtKB-SubCell"/>
</dbReference>
<comment type="subcellular location">
    <subcellularLocation>
        <location evidence="1 10">Secreted</location>
    </subcellularLocation>
</comment>
<keyword evidence="15" id="KW-1185">Reference proteome</keyword>
<evidence type="ECO:0000256" key="11">
    <source>
        <dbReference type="SAM" id="MobiDB-lite"/>
    </source>
</evidence>
<dbReference type="PROSITE" id="PS51888">
    <property type="entry name" value="CLIP"/>
    <property type="match status" value="1"/>
</dbReference>
<gene>
    <name evidence="14" type="ORF">LARSCL_LOCUS7465</name>
</gene>
<dbReference type="Pfam" id="PF12032">
    <property type="entry name" value="CLIP"/>
    <property type="match status" value="1"/>
</dbReference>
<dbReference type="PROSITE" id="PS00135">
    <property type="entry name" value="TRYPSIN_SER"/>
    <property type="match status" value="1"/>
</dbReference>
<protein>
    <recommendedName>
        <fullName evidence="10">CLIP domain-containing serine protease</fullName>
        <ecNumber evidence="9">3.4.21.-</ecNumber>
    </recommendedName>
</protein>
<dbReference type="SMART" id="SM00680">
    <property type="entry name" value="CLIP"/>
    <property type="match status" value="1"/>
</dbReference>
<feature type="domain" description="Peptidase S1" evidence="12">
    <location>
        <begin position="162"/>
        <end position="406"/>
    </location>
</feature>
<comment type="domain">
    <text evidence="10">The clip domain consists of 35-55 residues which are 'knitted' together usually by 3 conserved disulfide bonds forming a clip-like compact structure.</text>
</comment>
<dbReference type="PANTHER" id="PTHR24258">
    <property type="entry name" value="SERINE PROTEASE-RELATED"/>
    <property type="match status" value="1"/>
</dbReference>
<dbReference type="PANTHER" id="PTHR24258:SF116">
    <property type="entry name" value="FI16631P1-RELATED"/>
    <property type="match status" value="1"/>
</dbReference>
<dbReference type="InterPro" id="IPR033116">
    <property type="entry name" value="TRYPSIN_SER"/>
</dbReference>
<keyword evidence="7" id="KW-1015">Disulfide bond</keyword>
<dbReference type="Gene3D" id="2.40.10.10">
    <property type="entry name" value="Trypsin-like serine proteases"/>
    <property type="match status" value="1"/>
</dbReference>
<dbReference type="InterPro" id="IPR018114">
    <property type="entry name" value="TRYPSIN_HIS"/>
</dbReference>
<evidence type="ECO:0000256" key="4">
    <source>
        <dbReference type="ARBA" id="ARBA00022729"/>
    </source>
</evidence>
<dbReference type="FunFam" id="2.40.10.10:FF:000015">
    <property type="entry name" value="Atrial natriuretic peptide-converting enzyme"/>
    <property type="match status" value="1"/>
</dbReference>
<comment type="similarity">
    <text evidence="8 10">Belongs to the peptidase S1 family. CLIP subfamily.</text>
</comment>